<dbReference type="SUPFAM" id="SSF48452">
    <property type="entry name" value="TPR-like"/>
    <property type="match status" value="2"/>
</dbReference>
<evidence type="ECO:0000256" key="2">
    <source>
        <dbReference type="SAM" id="Coils"/>
    </source>
</evidence>
<dbReference type="InterPro" id="IPR036388">
    <property type="entry name" value="WH-like_DNA-bd_sf"/>
</dbReference>
<dbReference type="GO" id="GO:0003677">
    <property type="term" value="F:DNA binding"/>
    <property type="evidence" value="ECO:0007669"/>
    <property type="project" value="InterPro"/>
</dbReference>
<evidence type="ECO:0000256" key="4">
    <source>
        <dbReference type="SAM" id="SignalP"/>
    </source>
</evidence>
<reference evidence="5 6" key="1">
    <citation type="submission" date="2020-01" db="EMBL/GenBank/DDBJ databases">
        <title>Bacteria diversity of Porities sp.</title>
        <authorList>
            <person name="Wang G."/>
        </authorList>
    </citation>
    <scope>NUCLEOTIDE SEQUENCE [LARGE SCALE GENOMIC DNA]</scope>
    <source>
        <strain evidence="5 6">R33</strain>
    </source>
</reference>
<protein>
    <submittedName>
        <fullName evidence="5">Tetratricopeptide repeat protein</fullName>
    </submittedName>
</protein>
<keyword evidence="3" id="KW-1133">Transmembrane helix</keyword>
<proteinExistence type="predicted"/>
<gene>
    <name evidence="5" type="ORF">GTQ38_15950</name>
</gene>
<keyword evidence="2" id="KW-0175">Coiled coil</keyword>
<comment type="caution">
    <text evidence="5">The sequence shown here is derived from an EMBL/GenBank/DDBJ whole genome shotgun (WGS) entry which is preliminary data.</text>
</comment>
<dbReference type="PANTHER" id="PTHR10098">
    <property type="entry name" value="RAPSYN-RELATED"/>
    <property type="match status" value="1"/>
</dbReference>
<feature type="repeat" description="TPR" evidence="1">
    <location>
        <begin position="124"/>
        <end position="157"/>
    </location>
</feature>
<keyword evidence="1" id="KW-0802">TPR repeat</keyword>
<dbReference type="InterPro" id="IPR019734">
    <property type="entry name" value="TPR_rpt"/>
</dbReference>
<dbReference type="Gene3D" id="1.10.10.10">
    <property type="entry name" value="Winged helix-like DNA-binding domain superfamily/Winged helix DNA-binding domain"/>
    <property type="match status" value="1"/>
</dbReference>
<sequence>MRVLLCLILFNCSFLMPGLAQRTEQIIDSLENELSLSKTEDEQRIDILNELGYRYWIVNSGTSVDFGNKALELSEKLQYKPGMAKAKRVLGVAYWTQGKAKLALENLYSSQEIYTQIGDQEGYANALMNTGMVYADISDYEKSLSIYDQSIQKFTELGLKARIATTFTKIGDVLLMQGSYDEAKDYLTNALNMHSDNNYVYGMGEAHNKLAIVLLERGELEQADYHLKKAVEYGSKVNDEDGYIGNLIQFGKLQRLRRNHPDSEEHLLEALELAQKKGLRKYMLAAYKELKLLKKELGLFQESLHYYDAYLTLKDSIFNADKSKQIAALEFGQELEDQQKEIALLQQKEKTSSIINWSLGLGLLGLGIIGFLIFYNQRQKTQKERELVNRKQELMASREELAKTALENANLKQKELQQQLAFKNKELTSYTLNFVQKNELMHQLQEKIKEVKSAPVANQARLLADLERTIRQHVTIDRDWEDFKRSFEEVHTDFYLRLKEKHPDLSANDLKICALTRLNLSIKESSSILGISPESAKTARYRLRKKLGLEPEQEILDYFLELEQSARK</sequence>
<feature type="coiled-coil region" evidence="2">
    <location>
        <begin position="380"/>
        <end position="454"/>
    </location>
</feature>
<evidence type="ECO:0000256" key="1">
    <source>
        <dbReference type="PROSITE-ProRule" id="PRU00339"/>
    </source>
</evidence>
<dbReference type="SUPFAM" id="SSF46894">
    <property type="entry name" value="C-terminal effector domain of the bipartite response regulators"/>
    <property type="match status" value="1"/>
</dbReference>
<name>A0A6L9EFJ0_9FLAO</name>
<dbReference type="AlphaFoldDB" id="A0A6L9EFJ0"/>
<dbReference type="RefSeq" id="WP_161436548.1">
    <property type="nucleotide sequence ID" value="NZ_WXYO01000007.1"/>
</dbReference>
<organism evidence="5 6">
    <name type="scientific">Poritiphilus flavus</name>
    <dbReference type="NCBI Taxonomy" id="2697053"/>
    <lineage>
        <taxon>Bacteria</taxon>
        <taxon>Pseudomonadati</taxon>
        <taxon>Bacteroidota</taxon>
        <taxon>Flavobacteriia</taxon>
        <taxon>Flavobacteriales</taxon>
        <taxon>Flavobacteriaceae</taxon>
        <taxon>Poritiphilus</taxon>
    </lineage>
</organism>
<feature type="transmembrane region" description="Helical" evidence="3">
    <location>
        <begin position="354"/>
        <end position="375"/>
    </location>
</feature>
<evidence type="ECO:0000256" key="3">
    <source>
        <dbReference type="SAM" id="Phobius"/>
    </source>
</evidence>
<keyword evidence="4" id="KW-0732">Signal</keyword>
<keyword evidence="3" id="KW-0812">Transmembrane</keyword>
<keyword evidence="6" id="KW-1185">Reference proteome</keyword>
<feature type="chain" id="PRO_5026899847" evidence="4">
    <location>
        <begin position="23"/>
        <end position="568"/>
    </location>
</feature>
<dbReference type="InterPro" id="IPR016032">
    <property type="entry name" value="Sig_transdc_resp-reg_C-effctor"/>
</dbReference>
<evidence type="ECO:0000313" key="5">
    <source>
        <dbReference type="EMBL" id="NAS13507.1"/>
    </source>
</evidence>
<dbReference type="Pfam" id="PF13424">
    <property type="entry name" value="TPR_12"/>
    <property type="match status" value="1"/>
</dbReference>
<feature type="signal peptide" evidence="4">
    <location>
        <begin position="1"/>
        <end position="22"/>
    </location>
</feature>
<dbReference type="Proteomes" id="UP000475249">
    <property type="component" value="Unassembled WGS sequence"/>
</dbReference>
<dbReference type="SMART" id="SM00028">
    <property type="entry name" value="TPR"/>
    <property type="match status" value="5"/>
</dbReference>
<dbReference type="Gene3D" id="1.25.40.10">
    <property type="entry name" value="Tetratricopeptide repeat domain"/>
    <property type="match status" value="1"/>
</dbReference>
<dbReference type="InterPro" id="IPR011990">
    <property type="entry name" value="TPR-like_helical_dom_sf"/>
</dbReference>
<dbReference type="GO" id="GO:0006355">
    <property type="term" value="P:regulation of DNA-templated transcription"/>
    <property type="evidence" value="ECO:0007669"/>
    <property type="project" value="InterPro"/>
</dbReference>
<evidence type="ECO:0000313" key="6">
    <source>
        <dbReference type="Proteomes" id="UP000475249"/>
    </source>
</evidence>
<dbReference type="PROSITE" id="PS50005">
    <property type="entry name" value="TPR"/>
    <property type="match status" value="2"/>
</dbReference>
<accession>A0A6L9EFJ0</accession>
<dbReference type="EMBL" id="WXYO01000007">
    <property type="protein sequence ID" value="NAS13507.1"/>
    <property type="molecule type" value="Genomic_DNA"/>
</dbReference>
<keyword evidence="3" id="KW-0472">Membrane</keyword>
<feature type="repeat" description="TPR" evidence="1">
    <location>
        <begin position="164"/>
        <end position="197"/>
    </location>
</feature>